<evidence type="ECO:0000256" key="2">
    <source>
        <dbReference type="ARBA" id="ARBA00022857"/>
    </source>
</evidence>
<evidence type="ECO:0000313" key="4">
    <source>
        <dbReference type="EMBL" id="KAF2764547.1"/>
    </source>
</evidence>
<name>A0A6G1KVC0_9PEZI</name>
<dbReference type="PRINTS" id="PR00080">
    <property type="entry name" value="SDRFAMILY"/>
</dbReference>
<dbReference type="EMBL" id="ML995919">
    <property type="protein sequence ID" value="KAF2764547.1"/>
    <property type="molecule type" value="Genomic_DNA"/>
</dbReference>
<organism evidence="4 5">
    <name type="scientific">Teratosphaeria nubilosa</name>
    <dbReference type="NCBI Taxonomy" id="161662"/>
    <lineage>
        <taxon>Eukaryota</taxon>
        <taxon>Fungi</taxon>
        <taxon>Dikarya</taxon>
        <taxon>Ascomycota</taxon>
        <taxon>Pezizomycotina</taxon>
        <taxon>Dothideomycetes</taxon>
        <taxon>Dothideomycetidae</taxon>
        <taxon>Mycosphaerellales</taxon>
        <taxon>Teratosphaeriaceae</taxon>
        <taxon>Teratosphaeria</taxon>
    </lineage>
</organism>
<dbReference type="GO" id="GO:0050664">
    <property type="term" value="F:oxidoreductase activity, acting on NAD(P)H, oxygen as acceptor"/>
    <property type="evidence" value="ECO:0007669"/>
    <property type="project" value="TreeGrafter"/>
</dbReference>
<dbReference type="OrthoDB" id="417891at2759"/>
<accession>A0A6G1KVC0</accession>
<dbReference type="PANTHER" id="PTHR43008:SF4">
    <property type="entry name" value="CHAIN DEHYDROGENASE, PUTATIVE (AFU_ORTHOLOGUE AFUA_4G08710)-RELATED"/>
    <property type="match status" value="1"/>
</dbReference>
<keyword evidence="5" id="KW-1185">Reference proteome</keyword>
<dbReference type="PRINTS" id="PR00081">
    <property type="entry name" value="GDHRDH"/>
</dbReference>
<dbReference type="InterPro" id="IPR036291">
    <property type="entry name" value="NAD(P)-bd_dom_sf"/>
</dbReference>
<comment type="similarity">
    <text evidence="1">Belongs to the short-chain dehydrogenases/reductases (SDR) family.</text>
</comment>
<sequence>MASIKDRLSLNGRNYIVTGGAMGIGYAITHDIAEMGGNVAVLDLRPTPLEPVHDLPKKFGIKTDYFQCDVSDEASLTAAFEHAVESLGTIDGIVTAAGIAIDKPFETQKWEEVDKILQVNGMGSFFAAQLAVKQMKKQKSPGSIVFIASITSHVNLPGYRMAGYNMSKGGIRMVAKALSAELAPAGIRVNSVSPAFIETNQTKTARDHTTQAAGDLMNTAPPLGRIGSAYDVSPAVVYLLSDAAAYTTGSDILVSGGIHTGRGGDYDMCNS</sequence>
<dbReference type="SUPFAM" id="SSF51735">
    <property type="entry name" value="NAD(P)-binding Rossmann-fold domains"/>
    <property type="match status" value="1"/>
</dbReference>
<dbReference type="PANTHER" id="PTHR43008">
    <property type="entry name" value="BENZIL REDUCTASE"/>
    <property type="match status" value="1"/>
</dbReference>
<evidence type="ECO:0000256" key="1">
    <source>
        <dbReference type="ARBA" id="ARBA00006484"/>
    </source>
</evidence>
<dbReference type="Gene3D" id="3.40.50.720">
    <property type="entry name" value="NAD(P)-binding Rossmann-like Domain"/>
    <property type="match status" value="1"/>
</dbReference>
<reference evidence="4" key="1">
    <citation type="journal article" date="2020" name="Stud. Mycol.">
        <title>101 Dothideomycetes genomes: a test case for predicting lifestyles and emergence of pathogens.</title>
        <authorList>
            <person name="Haridas S."/>
            <person name="Albert R."/>
            <person name="Binder M."/>
            <person name="Bloem J."/>
            <person name="Labutti K."/>
            <person name="Salamov A."/>
            <person name="Andreopoulos B."/>
            <person name="Baker S."/>
            <person name="Barry K."/>
            <person name="Bills G."/>
            <person name="Bluhm B."/>
            <person name="Cannon C."/>
            <person name="Castanera R."/>
            <person name="Culley D."/>
            <person name="Daum C."/>
            <person name="Ezra D."/>
            <person name="Gonzalez J."/>
            <person name="Henrissat B."/>
            <person name="Kuo A."/>
            <person name="Liang C."/>
            <person name="Lipzen A."/>
            <person name="Lutzoni F."/>
            <person name="Magnuson J."/>
            <person name="Mondo S."/>
            <person name="Nolan M."/>
            <person name="Ohm R."/>
            <person name="Pangilinan J."/>
            <person name="Park H.-J."/>
            <person name="Ramirez L."/>
            <person name="Alfaro M."/>
            <person name="Sun H."/>
            <person name="Tritt A."/>
            <person name="Yoshinaga Y."/>
            <person name="Zwiers L.-H."/>
            <person name="Turgeon B."/>
            <person name="Goodwin S."/>
            <person name="Spatafora J."/>
            <person name="Crous P."/>
            <person name="Grigoriev I."/>
        </authorList>
    </citation>
    <scope>NUCLEOTIDE SEQUENCE</scope>
    <source>
        <strain evidence="4">CBS 116005</strain>
    </source>
</reference>
<protein>
    <submittedName>
        <fullName evidence="4">NAD(P)-binding protein</fullName>
    </submittedName>
</protein>
<dbReference type="GO" id="GO:0016616">
    <property type="term" value="F:oxidoreductase activity, acting on the CH-OH group of donors, NAD or NADP as acceptor"/>
    <property type="evidence" value="ECO:0007669"/>
    <property type="project" value="UniProtKB-ARBA"/>
</dbReference>
<keyword evidence="2" id="KW-0521">NADP</keyword>
<dbReference type="FunFam" id="3.40.50.720:FF:000084">
    <property type="entry name" value="Short-chain dehydrogenase reductase"/>
    <property type="match status" value="1"/>
</dbReference>
<evidence type="ECO:0000313" key="5">
    <source>
        <dbReference type="Proteomes" id="UP000799436"/>
    </source>
</evidence>
<evidence type="ECO:0000256" key="3">
    <source>
        <dbReference type="ARBA" id="ARBA00023002"/>
    </source>
</evidence>
<dbReference type="Proteomes" id="UP000799436">
    <property type="component" value="Unassembled WGS sequence"/>
</dbReference>
<dbReference type="AlphaFoldDB" id="A0A6G1KVC0"/>
<keyword evidence="3" id="KW-0560">Oxidoreductase</keyword>
<proteinExistence type="inferred from homology"/>
<dbReference type="InterPro" id="IPR002347">
    <property type="entry name" value="SDR_fam"/>
</dbReference>
<gene>
    <name evidence="4" type="ORF">EJ03DRAFT_26392</name>
</gene>
<dbReference type="Pfam" id="PF13561">
    <property type="entry name" value="adh_short_C2"/>
    <property type="match status" value="1"/>
</dbReference>